<protein>
    <submittedName>
        <fullName evidence="2">Uncharacterized protein</fullName>
    </submittedName>
</protein>
<accession>A0A5J5AYA1</accession>
<feature type="region of interest" description="Disordered" evidence="1">
    <location>
        <begin position="35"/>
        <end position="60"/>
    </location>
</feature>
<reference evidence="2 3" key="1">
    <citation type="submission" date="2019-09" db="EMBL/GenBank/DDBJ databases">
        <title>A chromosome-level genome assembly of the Chinese tupelo Nyssa sinensis.</title>
        <authorList>
            <person name="Yang X."/>
            <person name="Kang M."/>
            <person name="Yang Y."/>
            <person name="Xiong H."/>
            <person name="Wang M."/>
            <person name="Zhang Z."/>
            <person name="Wang Z."/>
            <person name="Wu H."/>
            <person name="Ma T."/>
            <person name="Liu J."/>
            <person name="Xi Z."/>
        </authorList>
    </citation>
    <scope>NUCLEOTIDE SEQUENCE [LARGE SCALE GENOMIC DNA]</scope>
    <source>
        <strain evidence="2">J267</strain>
        <tissue evidence="2">Leaf</tissue>
    </source>
</reference>
<evidence type="ECO:0000313" key="2">
    <source>
        <dbReference type="EMBL" id="KAA8535414.1"/>
    </source>
</evidence>
<evidence type="ECO:0000256" key="1">
    <source>
        <dbReference type="SAM" id="MobiDB-lite"/>
    </source>
</evidence>
<evidence type="ECO:0000313" key="3">
    <source>
        <dbReference type="Proteomes" id="UP000325577"/>
    </source>
</evidence>
<organism evidence="2 3">
    <name type="scientific">Nyssa sinensis</name>
    <dbReference type="NCBI Taxonomy" id="561372"/>
    <lineage>
        <taxon>Eukaryota</taxon>
        <taxon>Viridiplantae</taxon>
        <taxon>Streptophyta</taxon>
        <taxon>Embryophyta</taxon>
        <taxon>Tracheophyta</taxon>
        <taxon>Spermatophyta</taxon>
        <taxon>Magnoliopsida</taxon>
        <taxon>eudicotyledons</taxon>
        <taxon>Gunneridae</taxon>
        <taxon>Pentapetalae</taxon>
        <taxon>asterids</taxon>
        <taxon>Cornales</taxon>
        <taxon>Nyssaceae</taxon>
        <taxon>Nyssa</taxon>
    </lineage>
</organism>
<gene>
    <name evidence="2" type="ORF">F0562_030417</name>
</gene>
<dbReference type="EMBL" id="CM018040">
    <property type="protein sequence ID" value="KAA8535414.1"/>
    <property type="molecule type" value="Genomic_DNA"/>
</dbReference>
<dbReference type="AlphaFoldDB" id="A0A5J5AYA1"/>
<proteinExistence type="predicted"/>
<dbReference type="Proteomes" id="UP000325577">
    <property type="component" value="Linkage Group LG17"/>
</dbReference>
<keyword evidence="3" id="KW-1185">Reference proteome</keyword>
<sequence>MDLATKQIYLSQQVLFHENQSPLETFSAAHLGNSSPTLASAVTQPHLPQPPPVRMDRPPTSASPPVFLKLKSKFFTVHRLFPFY</sequence>
<name>A0A5J5AYA1_9ASTE</name>